<keyword evidence="2" id="KW-1185">Reference proteome</keyword>
<proteinExistence type="predicted"/>
<dbReference type="RefSeq" id="WP_007197160.1">
    <property type="nucleotide sequence ID" value="NZ_CM002917.1"/>
</dbReference>
<dbReference type="Proteomes" id="UP000004291">
    <property type="component" value="Chromosome"/>
</dbReference>
<evidence type="ECO:0000313" key="1">
    <source>
        <dbReference type="EMBL" id="EDQ32185.1"/>
    </source>
</evidence>
<dbReference type="EMBL" id="ABIA03000002">
    <property type="protein sequence ID" value="EDQ32185.1"/>
    <property type="molecule type" value="Genomic_DNA"/>
</dbReference>
<organism evidence="1 2">
    <name type="scientific">Hoeflea phototrophica (strain DSM 17068 / NCIMB 14078 / DFL-43)</name>
    <dbReference type="NCBI Taxonomy" id="411684"/>
    <lineage>
        <taxon>Bacteria</taxon>
        <taxon>Pseudomonadati</taxon>
        <taxon>Pseudomonadota</taxon>
        <taxon>Alphaproteobacteria</taxon>
        <taxon>Hyphomicrobiales</taxon>
        <taxon>Rhizobiaceae</taxon>
        <taxon>Hoeflea</taxon>
    </lineage>
</organism>
<protein>
    <submittedName>
        <fullName evidence="1">Uncharacterized protein</fullName>
    </submittedName>
</protein>
<evidence type="ECO:0000313" key="2">
    <source>
        <dbReference type="Proteomes" id="UP000004291"/>
    </source>
</evidence>
<name>A9DCQ5_HOEPD</name>
<reference evidence="1 2" key="2">
    <citation type="submission" date="2012-06" db="EMBL/GenBank/DDBJ databases">
        <authorList>
            <person name="Fiebig A."/>
        </authorList>
    </citation>
    <scope>NUCLEOTIDE SEQUENCE [LARGE SCALE GENOMIC DNA]</scope>
    <source>
        <strain evidence="1 2">DFL-43</strain>
    </source>
</reference>
<reference evidence="1 2" key="1">
    <citation type="submission" date="2007-10" db="EMBL/GenBank/DDBJ databases">
        <authorList>
            <person name="Wagner-Dobler I."/>
            <person name="Ferriera S."/>
            <person name="Johnson J."/>
            <person name="Kravitz S."/>
            <person name="Beeson K."/>
            <person name="Sutton G."/>
            <person name="Rogers Y.-H."/>
            <person name="Friedman R."/>
            <person name="Frazier M."/>
            <person name="Venter J.C."/>
        </authorList>
    </citation>
    <scope>NUCLEOTIDE SEQUENCE [LARGE SCALE GENOMIC DNA]</scope>
    <source>
        <strain evidence="1 2">DFL-43</strain>
    </source>
</reference>
<accession>A9DCQ5</accession>
<dbReference type="OrthoDB" id="8115792at2"/>
<sequence>MTLDLRLEKLKQIHSDKKRDIIRIAATPGIPIRRKQLLYACLNNLCQLSARLFGEISNNPGNHDLLEDAAELDASLLALRKQVGSFIPTRTRQAA</sequence>
<comment type="caution">
    <text evidence="1">The sequence shown here is derived from an EMBL/GenBank/DDBJ whole genome shotgun (WGS) entry which is preliminary data.</text>
</comment>
<dbReference type="HOGENOM" id="CLU_2369022_0_0_5"/>
<dbReference type="AlphaFoldDB" id="A9DCQ5"/>
<gene>
    <name evidence="1" type="ORF">HPDFL43_06882</name>
</gene>
<dbReference type="STRING" id="411684.HPDFL43_06882"/>